<evidence type="ECO:0000313" key="3">
    <source>
        <dbReference type="EMBL" id="SZX73305.1"/>
    </source>
</evidence>
<keyword evidence="4" id="KW-1185">Reference proteome</keyword>
<dbReference type="EMBL" id="FNXT01001188">
    <property type="protein sequence ID" value="SZX73305.1"/>
    <property type="molecule type" value="Genomic_DNA"/>
</dbReference>
<name>A0A383W6M6_TETOB</name>
<feature type="region of interest" description="Disordered" evidence="1">
    <location>
        <begin position="1"/>
        <end position="25"/>
    </location>
</feature>
<reference evidence="3 4" key="1">
    <citation type="submission" date="2016-10" db="EMBL/GenBank/DDBJ databases">
        <authorList>
            <person name="Cai Z."/>
        </authorList>
    </citation>
    <scope>NUCLEOTIDE SEQUENCE [LARGE SCALE GENOMIC DNA]</scope>
</reference>
<proteinExistence type="predicted"/>
<evidence type="ECO:0000313" key="4">
    <source>
        <dbReference type="Proteomes" id="UP000256970"/>
    </source>
</evidence>
<feature type="compositionally biased region" description="Polar residues" evidence="1">
    <location>
        <begin position="13"/>
        <end position="24"/>
    </location>
</feature>
<protein>
    <submittedName>
        <fullName evidence="3">Uncharacterized protein</fullName>
    </submittedName>
</protein>
<feature type="compositionally biased region" description="Basic and acidic residues" evidence="1">
    <location>
        <begin position="51"/>
        <end position="61"/>
    </location>
</feature>
<organism evidence="3 4">
    <name type="scientific">Tetradesmus obliquus</name>
    <name type="common">Green alga</name>
    <name type="synonym">Acutodesmus obliquus</name>
    <dbReference type="NCBI Taxonomy" id="3088"/>
    <lineage>
        <taxon>Eukaryota</taxon>
        <taxon>Viridiplantae</taxon>
        <taxon>Chlorophyta</taxon>
        <taxon>core chlorophytes</taxon>
        <taxon>Chlorophyceae</taxon>
        <taxon>CS clade</taxon>
        <taxon>Sphaeropleales</taxon>
        <taxon>Scenedesmaceae</taxon>
        <taxon>Tetradesmus</taxon>
    </lineage>
</organism>
<feature type="region of interest" description="Disordered" evidence="1">
    <location>
        <begin position="50"/>
        <end position="71"/>
    </location>
</feature>
<dbReference type="PANTHER" id="PTHR36006:SF2">
    <property type="entry name" value="OS06G0704200 PROTEIN"/>
    <property type="match status" value="1"/>
</dbReference>
<sequence>MMQQQALLPRALSRQTPPSSNSTGLRCKASACRALQGDTHSTCSTHTQAAHRKDWNSDVHSHKAASSSSSSSILPVVRGQPWLQAAALALLQLHLALAGNAADLVEANISNEGNIPSELSAAGETAAPALSSLMAGSNRKQVEGCTRKCVPTCIRGGEGSPGLGPLTMRKEIVVFKDGFRSRSYCLSECAQVCSLTINKGSSSSSSSSGGGG</sequence>
<dbReference type="Proteomes" id="UP000256970">
    <property type="component" value="Unassembled WGS sequence"/>
</dbReference>
<gene>
    <name evidence="3" type="ORF">BQ4739_LOCUS13410</name>
    <name evidence="2" type="ORF">BQ4739_LOCUS8509</name>
</gene>
<accession>A0A383W6M6</accession>
<dbReference type="AlphaFoldDB" id="A0A383W6M6"/>
<evidence type="ECO:0000313" key="2">
    <source>
        <dbReference type="EMBL" id="SZX68129.1"/>
    </source>
</evidence>
<dbReference type="PANTHER" id="PTHR36006">
    <property type="entry name" value="BNAC02G25390D PROTEIN"/>
    <property type="match status" value="1"/>
</dbReference>
<evidence type="ECO:0000256" key="1">
    <source>
        <dbReference type="SAM" id="MobiDB-lite"/>
    </source>
</evidence>
<dbReference type="EMBL" id="FNXT01000841">
    <property type="protein sequence ID" value="SZX68129.1"/>
    <property type="molecule type" value="Genomic_DNA"/>
</dbReference>